<dbReference type="Proteomes" id="UP000273044">
    <property type="component" value="Chromosome"/>
</dbReference>
<dbReference type="PANTHER" id="PTHR47129">
    <property type="entry name" value="QUINONE OXIDOREDUCTASE 2"/>
    <property type="match status" value="1"/>
</dbReference>
<dbReference type="EC" id="1.7.-.-" evidence="3"/>
<keyword evidence="4" id="KW-1185">Reference proteome</keyword>
<dbReference type="GO" id="GO:0016491">
    <property type="term" value="F:oxidoreductase activity"/>
    <property type="evidence" value="ECO:0007669"/>
    <property type="project" value="UniProtKB-KW"/>
</dbReference>
<protein>
    <submittedName>
        <fullName evidence="3">NAD(P)H azoreductase</fullName>
        <ecNumber evidence="3">1.7.-.-</ecNumber>
    </submittedName>
    <submittedName>
        <fullName evidence="2">SDR family oxidoreductase</fullName>
    </submittedName>
</protein>
<dbReference type="AlphaFoldDB" id="A0A3N4CWD1"/>
<proteinExistence type="predicted"/>
<dbReference type="EMBL" id="CP072385">
    <property type="protein sequence ID" value="QUC09767.1"/>
    <property type="molecule type" value="Genomic_DNA"/>
</dbReference>
<reference evidence="2" key="2">
    <citation type="submission" date="2021-03" db="EMBL/GenBank/DDBJ databases">
        <title>Human Oral Microbial Genomes.</title>
        <authorList>
            <person name="Johnston C.D."/>
            <person name="Chen T."/>
            <person name="Dewhirst F.E."/>
        </authorList>
    </citation>
    <scope>NUCLEOTIDE SEQUENCE</scope>
    <source>
        <strain evidence="2">F0714</strain>
    </source>
</reference>
<evidence type="ECO:0000313" key="3">
    <source>
        <dbReference type="EMBL" id="VEH70262.1"/>
    </source>
</evidence>
<dbReference type="OMA" id="RDHWHTE"/>
<dbReference type="InterPro" id="IPR016040">
    <property type="entry name" value="NAD(P)-bd_dom"/>
</dbReference>
<dbReference type="RefSeq" id="WP_014846622.1">
    <property type="nucleotide sequence ID" value="NZ_CP040007.1"/>
</dbReference>
<dbReference type="InterPro" id="IPR052718">
    <property type="entry name" value="NmrA-type_oxidoreductase"/>
</dbReference>
<dbReference type="OrthoDB" id="3243290at2"/>
<dbReference type="SUPFAM" id="SSF51735">
    <property type="entry name" value="NAD(P)-binding Rossmann-fold domains"/>
    <property type="match status" value="1"/>
</dbReference>
<dbReference type="GeneID" id="64407024"/>
<dbReference type="PANTHER" id="PTHR47129:SF1">
    <property type="entry name" value="NMRA-LIKE DOMAIN-CONTAINING PROTEIN"/>
    <property type="match status" value="1"/>
</dbReference>
<dbReference type="Gene3D" id="3.90.25.10">
    <property type="entry name" value="UDP-galactose 4-epimerase, domain 1"/>
    <property type="match status" value="1"/>
</dbReference>
<evidence type="ECO:0000313" key="4">
    <source>
        <dbReference type="Proteomes" id="UP000273044"/>
    </source>
</evidence>
<organism evidence="3 4">
    <name type="scientific">Arachnia propionica</name>
    <dbReference type="NCBI Taxonomy" id="1750"/>
    <lineage>
        <taxon>Bacteria</taxon>
        <taxon>Bacillati</taxon>
        <taxon>Actinomycetota</taxon>
        <taxon>Actinomycetes</taxon>
        <taxon>Propionibacteriales</taxon>
        <taxon>Propionibacteriaceae</taxon>
        <taxon>Arachnia</taxon>
    </lineage>
</organism>
<keyword evidence="3" id="KW-0560">Oxidoreductase</keyword>
<accession>A0A3N4CWD1</accession>
<sequence length="281" mass="30131">MTGQKSTIAITGVTGKLGGTVATGLQDLVPQLRLLVRDAGRVPRLEGDVAVMEYGDAEASRKALTGVDVLFMVSAGENPDRVHQHQVFVEAAAAAGVGHIVYTSFLAAAPDATFTLARDHWYTEQHIRESGMAWTFLRDSFYLDFFPGMVDEHGVMRGPAGNGRVGAVARQDVARSAVAVLRDPSPHAERTYDMTGPEALSLTDMARIIGEAQGREVTYREETVEEAYASRAHYGAPAWQVDAWVSTYTAIASGELDVVSDSVRALTGRSAMSMADLLGQG</sequence>
<feature type="domain" description="NAD(P)-binding" evidence="1">
    <location>
        <begin position="12"/>
        <end position="184"/>
    </location>
</feature>
<dbReference type="Gene3D" id="3.40.50.720">
    <property type="entry name" value="NAD(P)-binding Rossmann-like Domain"/>
    <property type="match status" value="1"/>
</dbReference>
<dbReference type="CDD" id="cd05269">
    <property type="entry name" value="TMR_SDR_a"/>
    <property type="match status" value="1"/>
</dbReference>
<dbReference type="Pfam" id="PF13460">
    <property type="entry name" value="NAD_binding_10"/>
    <property type="match status" value="1"/>
</dbReference>
<dbReference type="EMBL" id="LR134406">
    <property type="protein sequence ID" value="VEH70262.1"/>
    <property type="molecule type" value="Genomic_DNA"/>
</dbReference>
<evidence type="ECO:0000259" key="1">
    <source>
        <dbReference type="Pfam" id="PF13460"/>
    </source>
</evidence>
<name>A0A3N4CWD1_9ACTN</name>
<evidence type="ECO:0000313" key="2">
    <source>
        <dbReference type="EMBL" id="QUC09767.1"/>
    </source>
</evidence>
<dbReference type="InterPro" id="IPR036291">
    <property type="entry name" value="NAD(P)-bd_dom_sf"/>
</dbReference>
<gene>
    <name evidence="3" type="primary">azoB_1</name>
    <name evidence="2" type="ORF">J5A53_07850</name>
    <name evidence="3" type="ORF">NCTC12967_01557</name>
</gene>
<reference evidence="3 4" key="1">
    <citation type="submission" date="2018-12" db="EMBL/GenBank/DDBJ databases">
        <authorList>
            <consortium name="Pathogen Informatics"/>
        </authorList>
    </citation>
    <scope>NUCLEOTIDE SEQUENCE [LARGE SCALE GENOMIC DNA]</scope>
    <source>
        <strain evidence="3 4">NCTC12967</strain>
    </source>
</reference>
<dbReference type="Proteomes" id="UP000677180">
    <property type="component" value="Chromosome"/>
</dbReference>